<sequence>MSMHPLLLSPETISLLERVSVALLVGGLVLSYLVVYRLGDRPSPFQRLRTRFIVGIPWGTVLVVVGVYLVYHVVQGAGDPGGPNVVGFRSWSLWYPQGILFSWLSHASSAHLTGNLLATVVFGGIAEYAWSHYPTETGQQSFSSWRTNPYARVGLYVVGISAVGLAGSVFVPGAIIGFSGVVFALAGVAIVTRPLVTVGGILGLEGVDLVYSGFQNPVGFAEARPDFSVPYWADTALQGHLFGLVAGVLLGVALLRYRKRSPNIGHVWFAALVFTVSRSMWTLFWFLSDTEFVLFRGLGAASVVVLASIIAIATLPDPRPLVGERIEVPARRVGVVILVVLVVLVALAGVPYNLADVSSGDGVDGGIEIDGYTVTYAENVEDQYTSLDIPVVGDALSVDASGVIVTSDKRNVWSLETPRDELALNGFSVVVIGDSTWREVVIMNHTQWQLSGGNSTYKVYGQHWQEMDDQQLLFTAPLGEGQPTINGSRFGIVPSTEFYDIAVLGENGTRDRVQMPAHNESVDLAGVTFTRKNNRLIARHEQTELLFAEYRTERER</sequence>
<dbReference type="GO" id="GO:0016020">
    <property type="term" value="C:membrane"/>
    <property type="evidence" value="ECO:0007669"/>
    <property type="project" value="UniProtKB-SubCell"/>
</dbReference>
<evidence type="ECO:0000256" key="5">
    <source>
        <dbReference type="SAM" id="Phobius"/>
    </source>
</evidence>
<evidence type="ECO:0000256" key="4">
    <source>
        <dbReference type="ARBA" id="ARBA00023136"/>
    </source>
</evidence>
<keyword evidence="6" id="KW-0645">Protease</keyword>
<evidence type="ECO:0000256" key="3">
    <source>
        <dbReference type="ARBA" id="ARBA00022989"/>
    </source>
</evidence>
<dbReference type="Proteomes" id="UP001596445">
    <property type="component" value="Unassembled WGS sequence"/>
</dbReference>
<feature type="transmembrane region" description="Helical" evidence="5">
    <location>
        <begin position="293"/>
        <end position="313"/>
    </location>
</feature>
<feature type="transmembrane region" description="Helical" evidence="5">
    <location>
        <begin position="153"/>
        <end position="175"/>
    </location>
</feature>
<dbReference type="GO" id="GO:0008233">
    <property type="term" value="F:peptidase activity"/>
    <property type="evidence" value="ECO:0007669"/>
    <property type="project" value="UniProtKB-KW"/>
</dbReference>
<dbReference type="Gene3D" id="1.20.1540.10">
    <property type="entry name" value="Rhomboid-like"/>
    <property type="match status" value="1"/>
</dbReference>
<keyword evidence="2 5" id="KW-0812">Transmembrane</keyword>
<keyword evidence="3 5" id="KW-1133">Transmembrane helix</keyword>
<organism evidence="6 7">
    <name type="scientific">Halovenus salina</name>
    <dbReference type="NCBI Taxonomy" id="1510225"/>
    <lineage>
        <taxon>Archaea</taxon>
        <taxon>Methanobacteriati</taxon>
        <taxon>Methanobacteriota</taxon>
        <taxon>Stenosarchaea group</taxon>
        <taxon>Halobacteria</taxon>
        <taxon>Halobacteriales</taxon>
        <taxon>Haloarculaceae</taxon>
        <taxon>Halovenus</taxon>
    </lineage>
</organism>
<keyword evidence="7" id="KW-1185">Reference proteome</keyword>
<protein>
    <submittedName>
        <fullName evidence="6">Rhomboid family intramembrane serine protease</fullName>
        <ecNumber evidence="6">3.4.21.-</ecNumber>
    </submittedName>
</protein>
<keyword evidence="6" id="KW-0378">Hydrolase</keyword>
<name>A0ABD5VVA2_9EURY</name>
<keyword evidence="4 5" id="KW-0472">Membrane</keyword>
<proteinExistence type="predicted"/>
<comment type="caution">
    <text evidence="6">The sequence shown here is derived from an EMBL/GenBank/DDBJ whole genome shotgun (WGS) entry which is preliminary data.</text>
</comment>
<gene>
    <name evidence="6" type="ORF">ACFQQG_02560</name>
</gene>
<evidence type="ECO:0000313" key="6">
    <source>
        <dbReference type="EMBL" id="MFC7057268.1"/>
    </source>
</evidence>
<dbReference type="InterPro" id="IPR035952">
    <property type="entry name" value="Rhomboid-like_sf"/>
</dbReference>
<evidence type="ECO:0000313" key="7">
    <source>
        <dbReference type="Proteomes" id="UP001596445"/>
    </source>
</evidence>
<comment type="subcellular location">
    <subcellularLocation>
        <location evidence="1">Membrane</location>
        <topology evidence="1">Multi-pass membrane protein</topology>
    </subcellularLocation>
</comment>
<feature type="transmembrane region" description="Helical" evidence="5">
    <location>
        <begin position="20"/>
        <end position="39"/>
    </location>
</feature>
<evidence type="ECO:0000256" key="1">
    <source>
        <dbReference type="ARBA" id="ARBA00004141"/>
    </source>
</evidence>
<dbReference type="GO" id="GO:0006508">
    <property type="term" value="P:proteolysis"/>
    <property type="evidence" value="ECO:0007669"/>
    <property type="project" value="UniProtKB-KW"/>
</dbReference>
<dbReference type="AlphaFoldDB" id="A0ABD5VVA2"/>
<feature type="transmembrane region" description="Helical" evidence="5">
    <location>
        <begin position="267"/>
        <end position="287"/>
    </location>
</feature>
<dbReference type="SUPFAM" id="SSF144091">
    <property type="entry name" value="Rhomboid-like"/>
    <property type="match status" value="1"/>
</dbReference>
<feature type="transmembrane region" description="Helical" evidence="5">
    <location>
        <begin position="237"/>
        <end position="255"/>
    </location>
</feature>
<dbReference type="EMBL" id="JBHSZI010000001">
    <property type="protein sequence ID" value="MFC7057268.1"/>
    <property type="molecule type" value="Genomic_DNA"/>
</dbReference>
<evidence type="ECO:0000256" key="2">
    <source>
        <dbReference type="ARBA" id="ARBA00022692"/>
    </source>
</evidence>
<feature type="transmembrane region" description="Helical" evidence="5">
    <location>
        <begin position="333"/>
        <end position="352"/>
    </location>
</feature>
<feature type="transmembrane region" description="Helical" evidence="5">
    <location>
        <begin position="182"/>
        <end position="204"/>
    </location>
</feature>
<feature type="transmembrane region" description="Helical" evidence="5">
    <location>
        <begin position="51"/>
        <end position="74"/>
    </location>
</feature>
<dbReference type="EC" id="3.4.21.-" evidence="6"/>
<accession>A0ABD5VVA2</accession>
<reference evidence="6 7" key="1">
    <citation type="journal article" date="2019" name="Int. J. Syst. Evol. Microbiol.">
        <title>The Global Catalogue of Microorganisms (GCM) 10K type strain sequencing project: providing services to taxonomists for standard genome sequencing and annotation.</title>
        <authorList>
            <consortium name="The Broad Institute Genomics Platform"/>
            <consortium name="The Broad Institute Genome Sequencing Center for Infectious Disease"/>
            <person name="Wu L."/>
            <person name="Ma J."/>
        </authorList>
    </citation>
    <scope>NUCLEOTIDE SEQUENCE [LARGE SCALE GENOMIC DNA]</scope>
    <source>
        <strain evidence="6 7">JCM 30072</strain>
    </source>
</reference>